<feature type="binding site" evidence="18">
    <location>
        <position position="140"/>
    </location>
    <ligand>
        <name>UDP-N-acetyl-alpha-D-glucosamine</name>
        <dbReference type="ChEBI" id="CHEBI:57705"/>
    </ligand>
</feature>
<evidence type="ECO:0000256" key="6">
    <source>
        <dbReference type="ARBA" id="ARBA00022695"/>
    </source>
</evidence>
<dbReference type="SUPFAM" id="SSF53448">
    <property type="entry name" value="Nucleotide-diphospho-sugar transferases"/>
    <property type="match status" value="1"/>
</dbReference>
<dbReference type="GO" id="GO:0000287">
    <property type="term" value="F:magnesium ion binding"/>
    <property type="evidence" value="ECO:0007669"/>
    <property type="project" value="UniProtKB-UniRule"/>
</dbReference>
<feature type="binding site" evidence="18">
    <location>
        <position position="366"/>
    </location>
    <ligand>
        <name>UDP-N-acetyl-alpha-D-glucosamine</name>
        <dbReference type="ChEBI" id="CHEBI:57705"/>
    </ligand>
</feature>
<comment type="similarity">
    <text evidence="3 18">In the N-terminal section; belongs to the N-acetylglucosamine-1-phosphate uridyltransferase family.</text>
</comment>
<dbReference type="EMBL" id="FQZS01000015">
    <property type="protein sequence ID" value="SHJ08294.1"/>
    <property type="molecule type" value="Genomic_DNA"/>
</dbReference>
<dbReference type="GO" id="GO:0009245">
    <property type="term" value="P:lipid A biosynthetic process"/>
    <property type="evidence" value="ECO:0007669"/>
    <property type="project" value="UniProtKB-UniRule"/>
</dbReference>
<dbReference type="InterPro" id="IPR056729">
    <property type="entry name" value="GMPPB_C"/>
</dbReference>
<keyword evidence="22" id="KW-1185">Reference proteome</keyword>
<dbReference type="EC" id="2.7.7.23" evidence="18"/>
<evidence type="ECO:0000256" key="18">
    <source>
        <dbReference type="HAMAP-Rule" id="MF_01631"/>
    </source>
</evidence>
<keyword evidence="4 18" id="KW-0963">Cytoplasm</keyword>
<feature type="binding site" evidence="18">
    <location>
        <position position="170"/>
    </location>
    <ligand>
        <name>UDP-N-acetyl-alpha-D-glucosamine</name>
        <dbReference type="ChEBI" id="CHEBI:57705"/>
    </ligand>
</feature>
<evidence type="ECO:0000256" key="10">
    <source>
        <dbReference type="ARBA" id="ARBA00022960"/>
    </source>
</evidence>
<dbReference type="RefSeq" id="WP_073026387.1">
    <property type="nucleotide sequence ID" value="NZ_FQZS01000015.1"/>
</dbReference>
<organism evidence="21 22">
    <name type="scientific">Lutispora thermophila DSM 19022</name>
    <dbReference type="NCBI Taxonomy" id="1122184"/>
    <lineage>
        <taxon>Bacteria</taxon>
        <taxon>Bacillati</taxon>
        <taxon>Bacillota</taxon>
        <taxon>Clostridia</taxon>
        <taxon>Lutisporales</taxon>
        <taxon>Lutisporaceae</taxon>
        <taxon>Lutispora</taxon>
    </lineage>
</organism>
<keyword evidence="11 18" id="KW-0573">Peptidoglycan synthesis</keyword>
<dbReference type="STRING" id="1122184.SAMN02745176_02343"/>
<feature type="binding site" evidence="18">
    <location>
        <position position="351"/>
    </location>
    <ligand>
        <name>UDP-N-acetyl-alpha-D-glucosamine</name>
        <dbReference type="ChEBI" id="CHEBI:57705"/>
    </ligand>
</feature>
<feature type="binding site" evidence="18">
    <location>
        <position position="228"/>
    </location>
    <ligand>
        <name>UDP-N-acetyl-alpha-D-glucosamine</name>
        <dbReference type="ChEBI" id="CHEBI:57705"/>
    </ligand>
</feature>
<dbReference type="PANTHER" id="PTHR43584:SF3">
    <property type="entry name" value="BIFUNCTIONAL PROTEIN GLMU"/>
    <property type="match status" value="1"/>
</dbReference>
<feature type="binding site" evidence="18">
    <location>
        <position position="155"/>
    </location>
    <ligand>
        <name>UDP-N-acetyl-alpha-D-glucosamine</name>
        <dbReference type="ChEBI" id="CHEBI:57705"/>
    </ligand>
</feature>
<feature type="binding site" evidence="18">
    <location>
        <position position="75"/>
    </location>
    <ligand>
        <name>UDP-N-acetyl-alpha-D-glucosamine</name>
        <dbReference type="ChEBI" id="CHEBI:57705"/>
    </ligand>
</feature>
<evidence type="ECO:0000256" key="16">
    <source>
        <dbReference type="ARBA" id="ARBA00048493"/>
    </source>
</evidence>
<feature type="domain" description="MobA-like NTP transferase" evidence="19">
    <location>
        <begin position="9"/>
        <end position="132"/>
    </location>
</feature>
<evidence type="ECO:0000256" key="15">
    <source>
        <dbReference type="ARBA" id="ARBA00048247"/>
    </source>
</evidence>
<evidence type="ECO:0000256" key="14">
    <source>
        <dbReference type="ARBA" id="ARBA00023316"/>
    </source>
</evidence>
<feature type="binding site" evidence="18">
    <location>
        <position position="377"/>
    </location>
    <ligand>
        <name>UDP-N-acetyl-alpha-D-glucosamine</name>
        <dbReference type="ChEBI" id="CHEBI:57705"/>
    </ligand>
</feature>
<dbReference type="UniPathway" id="UPA00113">
    <property type="reaction ID" value="UER00532"/>
</dbReference>
<comment type="catalytic activity">
    <reaction evidence="16 18">
        <text>N-acetyl-alpha-D-glucosamine 1-phosphate + UTP + H(+) = UDP-N-acetyl-alpha-D-glucosamine + diphosphate</text>
        <dbReference type="Rhea" id="RHEA:13509"/>
        <dbReference type="ChEBI" id="CHEBI:15378"/>
        <dbReference type="ChEBI" id="CHEBI:33019"/>
        <dbReference type="ChEBI" id="CHEBI:46398"/>
        <dbReference type="ChEBI" id="CHEBI:57705"/>
        <dbReference type="ChEBI" id="CHEBI:57776"/>
        <dbReference type="EC" id="2.7.7.23"/>
    </reaction>
</comment>
<dbReference type="InterPro" id="IPR029044">
    <property type="entry name" value="Nucleotide-diphossugar_trans"/>
</dbReference>
<protein>
    <recommendedName>
        <fullName evidence="18">Bifunctional protein GlmU</fullName>
    </recommendedName>
    <domain>
        <recommendedName>
            <fullName evidence="18">UDP-N-acetylglucosamine pyrophosphorylase</fullName>
            <ecNumber evidence="18">2.7.7.23</ecNumber>
        </recommendedName>
        <alternativeName>
            <fullName evidence="18">N-acetylglucosamine-1-phosphate uridyltransferase</fullName>
        </alternativeName>
    </domain>
    <domain>
        <recommendedName>
            <fullName evidence="18">Glucosamine-1-phosphate N-acetyltransferase</fullName>
            <ecNumber evidence="18">2.3.1.157</ecNumber>
        </recommendedName>
    </domain>
</protein>
<dbReference type="InterPro" id="IPR005882">
    <property type="entry name" value="Bifunctional_GlmU"/>
</dbReference>
<dbReference type="EC" id="2.3.1.157" evidence="18"/>
<feature type="region of interest" description="Pyrophosphorylase" evidence="18">
    <location>
        <begin position="1"/>
        <end position="230"/>
    </location>
</feature>
<dbReference type="GO" id="GO:0071555">
    <property type="term" value="P:cell wall organization"/>
    <property type="evidence" value="ECO:0007669"/>
    <property type="project" value="UniProtKB-KW"/>
</dbReference>
<comment type="similarity">
    <text evidence="2 18">In the C-terminal section; belongs to the transferase hexapeptide repeat family.</text>
</comment>
<evidence type="ECO:0000256" key="17">
    <source>
        <dbReference type="ARBA" id="ARBA00049628"/>
    </source>
</evidence>
<dbReference type="HAMAP" id="MF_01631">
    <property type="entry name" value="GlmU"/>
    <property type="match status" value="1"/>
</dbReference>
<evidence type="ECO:0000256" key="5">
    <source>
        <dbReference type="ARBA" id="ARBA00022679"/>
    </source>
</evidence>
<evidence type="ECO:0000256" key="11">
    <source>
        <dbReference type="ARBA" id="ARBA00022984"/>
    </source>
</evidence>
<keyword evidence="5 18" id="KW-0808">Transferase</keyword>
<dbReference type="NCBIfam" id="NF010934">
    <property type="entry name" value="PRK14354.1"/>
    <property type="match status" value="1"/>
</dbReference>
<keyword evidence="6 18" id="KW-0548">Nucleotidyltransferase</keyword>
<dbReference type="CDD" id="cd03353">
    <property type="entry name" value="LbH_GlmU_C"/>
    <property type="match status" value="1"/>
</dbReference>
<dbReference type="InterPro" id="IPR018357">
    <property type="entry name" value="Hexapep_transf_CS"/>
</dbReference>
<dbReference type="UniPathway" id="UPA00973"/>
<comment type="subcellular location">
    <subcellularLocation>
        <location evidence="1 18">Cytoplasm</location>
    </subcellularLocation>
</comment>
<dbReference type="Pfam" id="PF25087">
    <property type="entry name" value="GMPPB_C"/>
    <property type="match status" value="1"/>
</dbReference>
<comment type="catalytic activity">
    <reaction evidence="15 18">
        <text>alpha-D-glucosamine 1-phosphate + acetyl-CoA = N-acetyl-alpha-D-glucosamine 1-phosphate + CoA + H(+)</text>
        <dbReference type="Rhea" id="RHEA:13725"/>
        <dbReference type="ChEBI" id="CHEBI:15378"/>
        <dbReference type="ChEBI" id="CHEBI:57287"/>
        <dbReference type="ChEBI" id="CHEBI:57288"/>
        <dbReference type="ChEBI" id="CHEBI:57776"/>
        <dbReference type="ChEBI" id="CHEBI:58516"/>
        <dbReference type="EC" id="2.3.1.157"/>
    </reaction>
</comment>
<dbReference type="GO" id="GO:0009252">
    <property type="term" value="P:peptidoglycan biosynthetic process"/>
    <property type="evidence" value="ECO:0007669"/>
    <property type="project" value="UniProtKB-UniRule"/>
</dbReference>
<comment type="pathway">
    <text evidence="18">Nucleotide-sugar biosynthesis; UDP-N-acetyl-alpha-D-glucosamine biosynthesis; UDP-N-acetyl-alpha-D-glucosamine from N-acetyl-alpha-D-glucosamine 1-phosphate: step 1/1.</text>
</comment>
<dbReference type="Gene3D" id="3.90.550.10">
    <property type="entry name" value="Spore Coat Polysaccharide Biosynthesis Protein SpsA, Chain A"/>
    <property type="match status" value="1"/>
</dbReference>
<feature type="binding site" evidence="18">
    <location>
        <position position="26"/>
    </location>
    <ligand>
        <name>UDP-N-acetyl-alpha-D-glucosamine</name>
        <dbReference type="ChEBI" id="CHEBI:57705"/>
    </ligand>
</feature>
<feature type="binding site" evidence="18">
    <location>
        <position position="423"/>
    </location>
    <ligand>
        <name>acetyl-CoA</name>
        <dbReference type="ChEBI" id="CHEBI:57288"/>
    </ligand>
</feature>
<evidence type="ECO:0000256" key="3">
    <source>
        <dbReference type="ARBA" id="ARBA00007947"/>
    </source>
</evidence>
<dbReference type="GO" id="GO:0003977">
    <property type="term" value="F:UDP-N-acetylglucosamine diphosphorylase activity"/>
    <property type="evidence" value="ECO:0007669"/>
    <property type="project" value="UniProtKB-UniRule"/>
</dbReference>
<keyword evidence="14 18" id="KW-0961">Cell wall biogenesis/degradation</keyword>
<evidence type="ECO:0000256" key="8">
    <source>
        <dbReference type="ARBA" id="ARBA00022737"/>
    </source>
</evidence>
<feature type="binding site" evidence="18">
    <location>
        <begin position="80"/>
        <end position="81"/>
    </location>
    <ligand>
        <name>UDP-N-acetyl-alpha-D-glucosamine</name>
        <dbReference type="ChEBI" id="CHEBI:57705"/>
    </ligand>
</feature>
<dbReference type="Gene3D" id="2.160.10.10">
    <property type="entry name" value="Hexapeptide repeat proteins"/>
    <property type="match status" value="1"/>
</dbReference>
<keyword evidence="12 18" id="KW-0511">Multifunctional enzyme</keyword>
<dbReference type="SUPFAM" id="SSF51161">
    <property type="entry name" value="Trimeric LpxA-like enzymes"/>
    <property type="match status" value="1"/>
</dbReference>
<feature type="region of interest" description="Linker" evidence="18">
    <location>
        <begin position="231"/>
        <end position="251"/>
    </location>
</feature>
<comment type="subunit">
    <text evidence="18">Homotrimer.</text>
</comment>
<dbReference type="GO" id="GO:0016020">
    <property type="term" value="C:membrane"/>
    <property type="evidence" value="ECO:0007669"/>
    <property type="project" value="GOC"/>
</dbReference>
<evidence type="ECO:0000256" key="7">
    <source>
        <dbReference type="ARBA" id="ARBA00022723"/>
    </source>
</evidence>
<comment type="pathway">
    <text evidence="18">Nucleotide-sugar biosynthesis; UDP-N-acetyl-alpha-D-glucosamine biosynthesis; N-acetyl-alpha-D-glucosamine 1-phosphate from alpha-D-glucosamine 6-phosphate (route II): step 2/2.</text>
</comment>
<proteinExistence type="inferred from homology"/>
<keyword evidence="9 18" id="KW-0460">Magnesium</keyword>
<feature type="binding site" evidence="18">
    <location>
        <position position="333"/>
    </location>
    <ligand>
        <name>UDP-N-acetyl-alpha-D-glucosamine</name>
        <dbReference type="ChEBI" id="CHEBI:57705"/>
    </ligand>
</feature>
<dbReference type="InterPro" id="IPR038009">
    <property type="entry name" value="GlmU_C_LbH"/>
</dbReference>
<evidence type="ECO:0000256" key="9">
    <source>
        <dbReference type="ARBA" id="ARBA00022842"/>
    </source>
</evidence>
<dbReference type="NCBIfam" id="TIGR01173">
    <property type="entry name" value="glmU"/>
    <property type="match status" value="1"/>
</dbReference>
<dbReference type="Pfam" id="PF00132">
    <property type="entry name" value="Hexapep"/>
    <property type="match status" value="1"/>
</dbReference>
<feature type="domain" description="Mannose-1-phosphate guanyltransferase C-terminal" evidence="20">
    <location>
        <begin position="267"/>
        <end position="351"/>
    </location>
</feature>
<dbReference type="PROSITE" id="PS00101">
    <property type="entry name" value="HEXAPEP_TRANSFERASES"/>
    <property type="match status" value="1"/>
</dbReference>
<dbReference type="GO" id="GO:0000902">
    <property type="term" value="P:cell morphogenesis"/>
    <property type="evidence" value="ECO:0007669"/>
    <property type="project" value="UniProtKB-UniRule"/>
</dbReference>
<feature type="binding site" evidence="18">
    <location>
        <position position="228"/>
    </location>
    <ligand>
        <name>Mg(2+)</name>
        <dbReference type="ChEBI" id="CHEBI:18420"/>
    </ligand>
</feature>
<evidence type="ECO:0000259" key="19">
    <source>
        <dbReference type="Pfam" id="PF12804"/>
    </source>
</evidence>
<evidence type="ECO:0000256" key="13">
    <source>
        <dbReference type="ARBA" id="ARBA00023315"/>
    </source>
</evidence>
<comment type="pathway">
    <text evidence="18">Bacterial outer membrane biogenesis; LPS lipid A biosynthesis.</text>
</comment>
<evidence type="ECO:0000313" key="22">
    <source>
        <dbReference type="Proteomes" id="UP000184442"/>
    </source>
</evidence>
<keyword evidence="7 18" id="KW-0479">Metal-binding</keyword>
<feature type="binding site" evidence="18">
    <location>
        <begin position="101"/>
        <end position="103"/>
    </location>
    <ligand>
        <name>UDP-N-acetyl-alpha-D-glucosamine</name>
        <dbReference type="ChEBI" id="CHEBI:57705"/>
    </ligand>
</feature>
<dbReference type="Pfam" id="PF12804">
    <property type="entry name" value="NTP_transf_3"/>
    <property type="match status" value="1"/>
</dbReference>
<feature type="binding site" evidence="18">
    <location>
        <begin position="386"/>
        <end position="387"/>
    </location>
    <ligand>
        <name>acetyl-CoA</name>
        <dbReference type="ChEBI" id="CHEBI:57288"/>
    </ligand>
</feature>
<dbReference type="CDD" id="cd02540">
    <property type="entry name" value="GT2_GlmU_N_bac"/>
    <property type="match status" value="1"/>
</dbReference>
<reference evidence="21 22" key="1">
    <citation type="submission" date="2016-11" db="EMBL/GenBank/DDBJ databases">
        <authorList>
            <person name="Jaros S."/>
            <person name="Januszkiewicz K."/>
            <person name="Wedrychowicz H."/>
        </authorList>
    </citation>
    <scope>NUCLEOTIDE SEQUENCE [LARGE SCALE GENOMIC DNA]</scope>
    <source>
        <strain evidence="21 22">DSM 19022</strain>
    </source>
</reference>
<dbReference type="InterPro" id="IPR025877">
    <property type="entry name" value="MobA-like_NTP_Trfase"/>
</dbReference>
<feature type="binding site" evidence="18">
    <location>
        <position position="440"/>
    </location>
    <ligand>
        <name>acetyl-CoA</name>
        <dbReference type="ChEBI" id="CHEBI:57288"/>
    </ligand>
</feature>
<dbReference type="InterPro" id="IPR001451">
    <property type="entry name" value="Hexapep"/>
</dbReference>
<dbReference type="AlphaFoldDB" id="A0A1M6GEE3"/>
<dbReference type="Proteomes" id="UP000184442">
    <property type="component" value="Unassembled WGS sequence"/>
</dbReference>
<dbReference type="InterPro" id="IPR011004">
    <property type="entry name" value="Trimer_LpxA-like_sf"/>
</dbReference>
<keyword evidence="10 18" id="KW-0133">Cell shape</keyword>
<evidence type="ECO:0000259" key="20">
    <source>
        <dbReference type="Pfam" id="PF25087"/>
    </source>
</evidence>
<evidence type="ECO:0000256" key="1">
    <source>
        <dbReference type="ARBA" id="ARBA00004496"/>
    </source>
</evidence>
<feature type="binding site" evidence="18">
    <location>
        <begin position="12"/>
        <end position="15"/>
    </location>
    <ligand>
        <name>UDP-N-acetyl-alpha-D-glucosamine</name>
        <dbReference type="ChEBI" id="CHEBI:57705"/>
    </ligand>
</feature>
<keyword evidence="8 18" id="KW-0677">Repeat</keyword>
<feature type="active site" description="Proton acceptor" evidence="18">
    <location>
        <position position="363"/>
    </location>
</feature>
<dbReference type="GO" id="GO:0006048">
    <property type="term" value="P:UDP-N-acetylglucosamine biosynthetic process"/>
    <property type="evidence" value="ECO:0007669"/>
    <property type="project" value="UniProtKB-UniPathway"/>
</dbReference>
<keyword evidence="13 18" id="KW-0012">Acyltransferase</keyword>
<name>A0A1M6GEE3_9FIRM</name>
<dbReference type="GO" id="GO:0019134">
    <property type="term" value="F:glucosamine-1-phosphate N-acetyltransferase activity"/>
    <property type="evidence" value="ECO:0007669"/>
    <property type="project" value="UniProtKB-UniRule"/>
</dbReference>
<sequence length="460" mass="50597">MNSTSYILAVILAAGEGKRMYSKKPKVLHEICGKSMVEHVVDCAREAGTSDIVVVVGHGASQVKDKLETVKFAYQEQQLGTGHAVMMAESYITSGDVLVLYGDTPLLTPETIIKMQDFHRQGGFDATVLTAELDNPFSYGRIIRDAEGKVVAIIEERDADAEQKKIKEINSGIYLFNGLFLKDALKELKNDNNQNEYYLTDVIKIFNERNLKVGAYRIENPEEIMGVNNRLQLSQAASIMRRRILENHMLNGVTIVDPQNTYIDAGVKIERDVTILPGCMIKGNTYIEEDAVIGPYTTISDSHIGKGVNIKNSVVIENRIGEGTTVGPFAYLRPGNVIGKQAKIGDFVEIKNSNFGDYSKASHLTYVGDGDVGKGVNLGCGVVFVNYDGKKKHRTKIEDNSFVGCNVNLVAPLVVGKNSYIAAGTTVTRSVPEESLAIGRARQENIEGWVRRKGLVKEEE</sequence>
<dbReference type="GO" id="GO:0008360">
    <property type="term" value="P:regulation of cell shape"/>
    <property type="evidence" value="ECO:0007669"/>
    <property type="project" value="UniProtKB-KW"/>
</dbReference>
<dbReference type="GO" id="GO:0005737">
    <property type="term" value="C:cytoplasm"/>
    <property type="evidence" value="ECO:0007669"/>
    <property type="project" value="UniProtKB-SubCell"/>
</dbReference>
<comment type="caution">
    <text evidence="18">Lacks conserved residue(s) required for the propagation of feature annotation.</text>
</comment>
<feature type="binding site" evidence="18">
    <location>
        <position position="103"/>
    </location>
    <ligand>
        <name>Mg(2+)</name>
        <dbReference type="ChEBI" id="CHEBI:18420"/>
    </ligand>
</feature>
<comment type="function">
    <text evidence="17 18">Catalyzes the last two sequential reactions in the de novo biosynthetic pathway for UDP-N-acetylglucosamine (UDP-GlcNAc). The C-terminal domain catalyzes the transfer of acetyl group from acetyl coenzyme A to glucosamine-1-phosphate (GlcN-1-P) to produce N-acetylglucosamine-1-phosphate (GlcNAc-1-P), which is converted into UDP-GlcNAc by the transfer of uridine 5-monophosphate (from uridine 5-triphosphate), a reaction catalyzed by the N-terminal domain.</text>
</comment>
<dbReference type="InterPro" id="IPR050065">
    <property type="entry name" value="GlmU-like"/>
</dbReference>
<evidence type="ECO:0000313" key="21">
    <source>
        <dbReference type="EMBL" id="SHJ08294.1"/>
    </source>
</evidence>
<evidence type="ECO:0000256" key="2">
    <source>
        <dbReference type="ARBA" id="ARBA00007707"/>
    </source>
</evidence>
<gene>
    <name evidence="18" type="primary">glmU</name>
    <name evidence="21" type="ORF">SAMN02745176_02343</name>
</gene>
<feature type="region of interest" description="N-acetyltransferase" evidence="18">
    <location>
        <begin position="252"/>
        <end position="460"/>
    </location>
</feature>
<evidence type="ECO:0000256" key="4">
    <source>
        <dbReference type="ARBA" id="ARBA00022490"/>
    </source>
</evidence>
<comment type="cofactor">
    <cofactor evidence="18">
        <name>Mg(2+)</name>
        <dbReference type="ChEBI" id="CHEBI:18420"/>
    </cofactor>
    <text evidence="18">Binds 1 Mg(2+) ion per subunit.</text>
</comment>
<evidence type="ECO:0000256" key="12">
    <source>
        <dbReference type="ARBA" id="ARBA00023268"/>
    </source>
</evidence>
<dbReference type="PANTHER" id="PTHR43584">
    <property type="entry name" value="NUCLEOTIDYL TRANSFERASE"/>
    <property type="match status" value="1"/>
</dbReference>
<accession>A0A1M6GEE3</accession>